<dbReference type="PANTHER" id="PTHR20836:SF7">
    <property type="entry name" value="4-HYDROXY-TETRAHYDRODIPICOLINATE REDUCTASE"/>
    <property type="match status" value="1"/>
</dbReference>
<comment type="pathway">
    <text evidence="9">Amino-acid biosynthesis; L-lysine biosynthesis via DAP pathway; (S)-tetrahydrodipicolinate from L-aspartate: step 4/4.</text>
</comment>
<evidence type="ECO:0000256" key="10">
    <source>
        <dbReference type="NCBIfam" id="TIGR00036"/>
    </source>
</evidence>
<evidence type="ECO:0000256" key="4">
    <source>
        <dbReference type="ARBA" id="ARBA00022857"/>
    </source>
</evidence>
<reference evidence="13" key="1">
    <citation type="submission" date="2009-07" db="EMBL/GenBank/DDBJ databases">
        <authorList>
            <person name="Weinstock G."/>
            <person name="Sodergren E."/>
            <person name="Clifton S."/>
            <person name="Fulton L."/>
            <person name="Fulton B."/>
            <person name="Courtney L."/>
            <person name="Fronick C."/>
            <person name="Harrison M."/>
            <person name="Strong C."/>
            <person name="Farmer C."/>
            <person name="Delahaunty K."/>
            <person name="Markovic C."/>
            <person name="Hall O."/>
            <person name="Minx P."/>
            <person name="Tomlinson C."/>
            <person name="Mitreva M."/>
            <person name="Nelson J."/>
            <person name="Hou S."/>
            <person name="Wollam A."/>
            <person name="Pepin K.H."/>
            <person name="Johnson M."/>
            <person name="Bhonagiri V."/>
            <person name="Nash W.E."/>
            <person name="Warren W."/>
            <person name="Chinwalla A."/>
            <person name="Mardis E.R."/>
            <person name="Wilson R.K."/>
        </authorList>
    </citation>
    <scope>NUCLEOTIDE SEQUENCE [LARGE SCALE GENOMIC DNA]</scope>
    <source>
        <strain evidence="13">DSM 14469</strain>
    </source>
</reference>
<dbReference type="SUPFAM" id="SSF51735">
    <property type="entry name" value="NAD(P)-binding Rossmann-fold domains"/>
    <property type="match status" value="1"/>
</dbReference>
<evidence type="ECO:0000256" key="5">
    <source>
        <dbReference type="ARBA" id="ARBA00022915"/>
    </source>
</evidence>
<feature type="binding site" evidence="9">
    <location>
        <begin position="122"/>
        <end position="125"/>
    </location>
    <ligand>
        <name>NAD(+)</name>
        <dbReference type="ChEBI" id="CHEBI:57540"/>
    </ligand>
</feature>
<comment type="caution">
    <text evidence="9">Lacks conserved residue(s) required for the propagation of feature annotation.</text>
</comment>
<evidence type="ECO:0000259" key="11">
    <source>
        <dbReference type="Pfam" id="PF01113"/>
    </source>
</evidence>
<feature type="binding site" evidence="9">
    <location>
        <position position="157"/>
    </location>
    <ligand>
        <name>(S)-2,3,4,5-tetrahydrodipicolinate</name>
        <dbReference type="ChEBI" id="CHEBI:16845"/>
    </ligand>
</feature>
<keyword evidence="14" id="KW-1185">Reference proteome</keyword>
<keyword evidence="3 9" id="KW-0028">Amino-acid biosynthesis</keyword>
<feature type="binding site" evidence="9">
    <location>
        <begin position="166"/>
        <end position="167"/>
    </location>
    <ligand>
        <name>(S)-2,3,4,5-tetrahydrodipicolinate</name>
        <dbReference type="ChEBI" id="CHEBI:16845"/>
    </ligand>
</feature>
<sequence>MECYNTWSIEEKKMVKIIMHGCNGHMGQVISTLVEQDADTEIVAGIDMLDNRTNSYPVFTSLQDCNVEADVMIDFSSFKATDGVLAYCTEKKLPLVLCTTGLTAEQLEKVNEACQETAVLRSANMSLGINTLLKLLQDAAKVLASAGFDMEIVEKHHRLKCDAPSGTAIALADALNEAMDNQYHYVYDRSQVHQQREDHEIGISAVRGGTIVGDHDVIFAGPDEVITFSHRAYSKTVFGKGAVEAAKFLAGRAPGLYDMQDVINS</sequence>
<dbReference type="PANTHER" id="PTHR20836">
    <property type="entry name" value="DIHYDRODIPICOLINATE REDUCTASE"/>
    <property type="match status" value="1"/>
</dbReference>
<dbReference type="HAMAP" id="MF_00102">
    <property type="entry name" value="DapB"/>
    <property type="match status" value="1"/>
</dbReference>
<dbReference type="GO" id="GO:0009089">
    <property type="term" value="P:lysine biosynthetic process via diaminopimelate"/>
    <property type="evidence" value="ECO:0007669"/>
    <property type="project" value="UniProtKB-UniRule"/>
</dbReference>
<organism evidence="13 14">
    <name type="scientific">Marvinbryantia formatexigens DSM 14469</name>
    <dbReference type="NCBI Taxonomy" id="478749"/>
    <lineage>
        <taxon>Bacteria</taxon>
        <taxon>Bacillati</taxon>
        <taxon>Bacillota</taxon>
        <taxon>Clostridia</taxon>
        <taxon>Lachnospirales</taxon>
        <taxon>Lachnospiraceae</taxon>
        <taxon>Marvinbryantia</taxon>
    </lineage>
</organism>
<dbReference type="PROSITE" id="PS01298">
    <property type="entry name" value="DAPB"/>
    <property type="match status" value="1"/>
</dbReference>
<evidence type="ECO:0000313" key="14">
    <source>
        <dbReference type="Proteomes" id="UP000005561"/>
    </source>
</evidence>
<evidence type="ECO:0000256" key="2">
    <source>
        <dbReference type="ARBA" id="ARBA00022490"/>
    </source>
</evidence>
<dbReference type="GO" id="GO:0005829">
    <property type="term" value="C:cytosol"/>
    <property type="evidence" value="ECO:0007669"/>
    <property type="project" value="TreeGrafter"/>
</dbReference>
<dbReference type="FunFam" id="3.30.360.10:FF:000009">
    <property type="entry name" value="4-hydroxy-tetrahydrodipicolinate reductase"/>
    <property type="match status" value="1"/>
</dbReference>
<dbReference type="AlphaFoldDB" id="C6LB89"/>
<dbReference type="PIRSF" id="PIRSF000161">
    <property type="entry name" value="DHPR"/>
    <property type="match status" value="1"/>
</dbReference>
<dbReference type="GO" id="GO:0016726">
    <property type="term" value="F:oxidoreductase activity, acting on CH or CH2 groups, NAD or NADP as acceptor"/>
    <property type="evidence" value="ECO:0007669"/>
    <property type="project" value="UniProtKB-UniRule"/>
</dbReference>
<proteinExistence type="inferred from homology"/>
<dbReference type="Gene3D" id="3.40.50.720">
    <property type="entry name" value="NAD(P)-binding Rossmann-like Domain"/>
    <property type="match status" value="1"/>
</dbReference>
<dbReference type="GO" id="GO:0050661">
    <property type="term" value="F:NADP binding"/>
    <property type="evidence" value="ECO:0007669"/>
    <property type="project" value="UniProtKB-UniRule"/>
</dbReference>
<comment type="subunit">
    <text evidence="9">Homotetramer.</text>
</comment>
<dbReference type="GO" id="GO:0051287">
    <property type="term" value="F:NAD binding"/>
    <property type="evidence" value="ECO:0007669"/>
    <property type="project" value="UniProtKB-UniRule"/>
</dbReference>
<keyword evidence="7 9" id="KW-0520">NAD</keyword>
<keyword evidence="4 9" id="KW-0521">NADP</keyword>
<comment type="function">
    <text evidence="9">Catalyzes the conversion of 4-hydroxy-tetrahydrodipicolinate (HTPA) to tetrahydrodipicolinate.</text>
</comment>
<evidence type="ECO:0000256" key="3">
    <source>
        <dbReference type="ARBA" id="ARBA00022605"/>
    </source>
</evidence>
<comment type="catalytic activity">
    <reaction evidence="9">
        <text>(S)-2,3,4,5-tetrahydrodipicolinate + NADP(+) + H2O = (2S,4S)-4-hydroxy-2,3,4,5-tetrahydrodipicolinate + NADPH + H(+)</text>
        <dbReference type="Rhea" id="RHEA:35331"/>
        <dbReference type="ChEBI" id="CHEBI:15377"/>
        <dbReference type="ChEBI" id="CHEBI:15378"/>
        <dbReference type="ChEBI" id="CHEBI:16845"/>
        <dbReference type="ChEBI" id="CHEBI:57783"/>
        <dbReference type="ChEBI" id="CHEBI:58349"/>
        <dbReference type="ChEBI" id="CHEBI:67139"/>
        <dbReference type="EC" id="1.17.1.8"/>
    </reaction>
</comment>
<comment type="catalytic activity">
    <reaction evidence="9">
        <text>(S)-2,3,4,5-tetrahydrodipicolinate + NAD(+) + H2O = (2S,4S)-4-hydroxy-2,3,4,5-tetrahydrodipicolinate + NADH + H(+)</text>
        <dbReference type="Rhea" id="RHEA:35323"/>
        <dbReference type="ChEBI" id="CHEBI:15377"/>
        <dbReference type="ChEBI" id="CHEBI:15378"/>
        <dbReference type="ChEBI" id="CHEBI:16845"/>
        <dbReference type="ChEBI" id="CHEBI:57540"/>
        <dbReference type="ChEBI" id="CHEBI:57945"/>
        <dbReference type="ChEBI" id="CHEBI:67139"/>
        <dbReference type="EC" id="1.17.1.8"/>
    </reaction>
</comment>
<comment type="similarity">
    <text evidence="1 9">Belongs to the DapB family.</text>
</comment>
<feature type="active site" description="Proton donor" evidence="9">
    <location>
        <position position="160"/>
    </location>
</feature>
<feature type="binding site" evidence="9">
    <location>
        <begin position="21"/>
        <end position="26"/>
    </location>
    <ligand>
        <name>NAD(+)</name>
        <dbReference type="ChEBI" id="CHEBI:57540"/>
    </ligand>
</feature>
<dbReference type="Gene3D" id="3.30.360.10">
    <property type="entry name" value="Dihydrodipicolinate Reductase, domain 2"/>
    <property type="match status" value="1"/>
</dbReference>
<evidence type="ECO:0000256" key="1">
    <source>
        <dbReference type="ARBA" id="ARBA00006642"/>
    </source>
</evidence>
<dbReference type="InterPro" id="IPR022663">
    <property type="entry name" value="DapB_C"/>
</dbReference>
<dbReference type="GO" id="GO:0019877">
    <property type="term" value="P:diaminopimelate biosynthetic process"/>
    <property type="evidence" value="ECO:0007669"/>
    <property type="project" value="UniProtKB-UniRule"/>
</dbReference>
<dbReference type="NCBIfam" id="TIGR00036">
    <property type="entry name" value="dapB"/>
    <property type="match status" value="1"/>
</dbReference>
<evidence type="ECO:0000313" key="13">
    <source>
        <dbReference type="EMBL" id="EET62220.1"/>
    </source>
</evidence>
<comment type="subcellular location">
    <subcellularLocation>
        <location evidence="9">Cytoplasm</location>
    </subcellularLocation>
</comment>
<comment type="caution">
    <text evidence="13">The sequence shown here is derived from an EMBL/GenBank/DDBJ whole genome shotgun (WGS) entry which is preliminary data.</text>
</comment>
<dbReference type="EMBL" id="ACCL02000003">
    <property type="protein sequence ID" value="EET62220.1"/>
    <property type="molecule type" value="Genomic_DNA"/>
</dbReference>
<comment type="caution">
    <text evidence="9">Was originally thought to be a dihydrodipicolinate reductase (DHDPR), catalyzing the conversion of dihydrodipicolinate to tetrahydrodipicolinate. However, it was shown in E.coli that the substrate of the enzymatic reaction is not dihydrodipicolinate (DHDP) but in fact (2S,4S)-4-hydroxy-2,3,4,5-tetrahydrodipicolinic acid (HTPA), the product released by the DapA-catalyzed reaction.</text>
</comment>
<accession>C6LB89</accession>
<dbReference type="GO" id="GO:0008839">
    <property type="term" value="F:4-hydroxy-tetrahydrodipicolinate reductase"/>
    <property type="evidence" value="ECO:0007669"/>
    <property type="project" value="UniProtKB-UniRule"/>
</dbReference>
<evidence type="ECO:0000256" key="7">
    <source>
        <dbReference type="ARBA" id="ARBA00023027"/>
    </source>
</evidence>
<evidence type="ECO:0000256" key="6">
    <source>
        <dbReference type="ARBA" id="ARBA00023002"/>
    </source>
</evidence>
<feature type="domain" description="Dihydrodipicolinate reductase C-terminal" evidence="12">
    <location>
        <begin position="128"/>
        <end position="263"/>
    </location>
</feature>
<dbReference type="InterPro" id="IPR022664">
    <property type="entry name" value="DapB_N_CS"/>
</dbReference>
<dbReference type="STRING" id="168384.SAMN05660368_01355"/>
<feature type="domain" description="Dihydrodipicolinate reductase N-terminal" evidence="11">
    <location>
        <begin position="15"/>
        <end position="125"/>
    </location>
</feature>
<dbReference type="EC" id="1.17.1.8" evidence="9 10"/>
<dbReference type="Proteomes" id="UP000005561">
    <property type="component" value="Unassembled WGS sequence"/>
</dbReference>
<keyword evidence="8 9" id="KW-0457">Lysine biosynthesis</keyword>
<feature type="binding site" evidence="9">
    <location>
        <begin position="98"/>
        <end position="100"/>
    </location>
    <ligand>
        <name>NAD(+)</name>
        <dbReference type="ChEBI" id="CHEBI:57540"/>
    </ligand>
</feature>
<dbReference type="eggNOG" id="COG0289">
    <property type="taxonomic scope" value="Bacteria"/>
</dbReference>
<evidence type="ECO:0000259" key="12">
    <source>
        <dbReference type="Pfam" id="PF05173"/>
    </source>
</evidence>
<keyword evidence="2 9" id="KW-0963">Cytoplasm</keyword>
<protein>
    <recommendedName>
        <fullName evidence="9 10">4-hydroxy-tetrahydrodipicolinate reductase</fullName>
        <shortName evidence="9">HTPA reductase</shortName>
        <ecNumber evidence="9 10">1.17.1.8</ecNumber>
    </recommendedName>
</protein>
<evidence type="ECO:0000256" key="9">
    <source>
        <dbReference type="HAMAP-Rule" id="MF_00102"/>
    </source>
</evidence>
<keyword evidence="6 9" id="KW-0560">Oxidoreductase</keyword>
<dbReference type="InterPro" id="IPR036291">
    <property type="entry name" value="NAD(P)-bd_dom_sf"/>
</dbReference>
<feature type="active site" description="Proton donor/acceptor" evidence="9">
    <location>
        <position position="156"/>
    </location>
</feature>
<dbReference type="SUPFAM" id="SSF55347">
    <property type="entry name" value="Glyceraldehyde-3-phosphate dehydrogenase-like, C-terminal domain"/>
    <property type="match status" value="1"/>
</dbReference>
<name>C6LB89_9FIRM</name>
<evidence type="ECO:0000256" key="8">
    <source>
        <dbReference type="ARBA" id="ARBA00023154"/>
    </source>
</evidence>
<dbReference type="InterPro" id="IPR023940">
    <property type="entry name" value="DHDPR_bac"/>
</dbReference>
<gene>
    <name evidence="9 13" type="primary">dapB</name>
    <name evidence="13" type="ORF">BRYFOR_05884</name>
</gene>
<dbReference type="UniPathway" id="UPA00034">
    <property type="reaction ID" value="UER00018"/>
</dbReference>
<dbReference type="Pfam" id="PF01113">
    <property type="entry name" value="DapB_N"/>
    <property type="match status" value="1"/>
</dbReference>
<feature type="binding site" evidence="9">
    <location>
        <position position="52"/>
    </location>
    <ligand>
        <name>NADP(+)</name>
        <dbReference type="ChEBI" id="CHEBI:58349"/>
    </ligand>
</feature>
<keyword evidence="5 9" id="KW-0220">Diaminopimelate biosynthesis</keyword>
<dbReference type="CDD" id="cd02274">
    <property type="entry name" value="DHDPR_N"/>
    <property type="match status" value="1"/>
</dbReference>
<dbReference type="Pfam" id="PF05173">
    <property type="entry name" value="DapB_C"/>
    <property type="match status" value="1"/>
</dbReference>
<dbReference type="InterPro" id="IPR000846">
    <property type="entry name" value="DapB_N"/>
</dbReference>